<dbReference type="AlphaFoldDB" id="A0A0F8CBD1"/>
<evidence type="ECO:0000256" key="5">
    <source>
        <dbReference type="ARBA" id="ARBA00022989"/>
    </source>
</evidence>
<dbReference type="Pfam" id="PF03619">
    <property type="entry name" value="Solute_trans_a"/>
    <property type="match status" value="1"/>
</dbReference>
<dbReference type="Pfam" id="PF03062">
    <property type="entry name" value="MBOAT"/>
    <property type="match status" value="1"/>
</dbReference>
<keyword evidence="2 10" id="KW-0808">Transferase</keyword>
<proteinExistence type="predicted"/>
<evidence type="ECO:0000256" key="4">
    <source>
        <dbReference type="ARBA" id="ARBA00022824"/>
    </source>
</evidence>
<feature type="transmembrane region" description="Helical" evidence="9">
    <location>
        <begin position="216"/>
        <end position="247"/>
    </location>
</feature>
<feature type="transmembrane region" description="Helical" evidence="9">
    <location>
        <begin position="183"/>
        <end position="204"/>
    </location>
</feature>
<dbReference type="EMBL" id="KQ041264">
    <property type="protein sequence ID" value="KKF28809.1"/>
    <property type="molecule type" value="Genomic_DNA"/>
</dbReference>
<feature type="transmembrane region" description="Helical" evidence="9">
    <location>
        <begin position="99"/>
        <end position="117"/>
    </location>
</feature>
<feature type="transmembrane region" description="Helical" evidence="9">
    <location>
        <begin position="623"/>
        <end position="644"/>
    </location>
</feature>
<evidence type="ECO:0000256" key="3">
    <source>
        <dbReference type="ARBA" id="ARBA00022692"/>
    </source>
</evidence>
<keyword evidence="3 9" id="KW-0812">Transmembrane</keyword>
<dbReference type="SMART" id="SM01417">
    <property type="entry name" value="Solute_trans_a"/>
    <property type="match status" value="1"/>
</dbReference>
<feature type="transmembrane region" description="Helical" evidence="9">
    <location>
        <begin position="664"/>
        <end position="684"/>
    </location>
</feature>
<feature type="region of interest" description="Disordered" evidence="8">
    <location>
        <begin position="835"/>
        <end position="859"/>
    </location>
</feature>
<dbReference type="InterPro" id="IPR005178">
    <property type="entry name" value="Ostalpha/TMEM184C"/>
</dbReference>
<dbReference type="GO" id="GO:1990698">
    <property type="term" value="F:palmitoleoyltransferase activity"/>
    <property type="evidence" value="ECO:0007669"/>
    <property type="project" value="TreeGrafter"/>
</dbReference>
<dbReference type="GO" id="GO:0017147">
    <property type="term" value="F:Wnt-protein binding"/>
    <property type="evidence" value="ECO:0007669"/>
    <property type="project" value="TreeGrafter"/>
</dbReference>
<feature type="transmembrane region" description="Helical" evidence="9">
    <location>
        <begin position="740"/>
        <end position="757"/>
    </location>
</feature>
<evidence type="ECO:0000256" key="1">
    <source>
        <dbReference type="ARBA" id="ARBA00004477"/>
    </source>
</evidence>
<keyword evidence="7" id="KW-0012">Acyltransferase</keyword>
<evidence type="ECO:0000256" key="7">
    <source>
        <dbReference type="ARBA" id="ARBA00023315"/>
    </source>
</evidence>
<feature type="transmembrane region" description="Helical" evidence="9">
    <location>
        <begin position="532"/>
        <end position="553"/>
    </location>
</feature>
<keyword evidence="6 9" id="KW-0472">Membrane</keyword>
<feature type="transmembrane region" description="Helical" evidence="9">
    <location>
        <begin position="362"/>
        <end position="381"/>
    </location>
</feature>
<feature type="region of interest" description="Disordered" evidence="8">
    <location>
        <begin position="1"/>
        <end position="24"/>
    </location>
</feature>
<feature type="transmembrane region" description="Helical" evidence="9">
    <location>
        <begin position="496"/>
        <end position="520"/>
    </location>
</feature>
<comment type="subcellular location">
    <subcellularLocation>
        <location evidence="1">Endoplasmic reticulum membrane</location>
        <topology evidence="1">Multi-pass membrane protein</topology>
    </subcellularLocation>
</comment>
<evidence type="ECO:0000256" key="8">
    <source>
        <dbReference type="SAM" id="MobiDB-lite"/>
    </source>
</evidence>
<evidence type="ECO:0000256" key="2">
    <source>
        <dbReference type="ARBA" id="ARBA00022679"/>
    </source>
</evidence>
<feature type="transmembrane region" description="Helical" evidence="9">
    <location>
        <begin position="565"/>
        <end position="584"/>
    </location>
</feature>
<feature type="transmembrane region" description="Helical" evidence="9">
    <location>
        <begin position="124"/>
        <end position="143"/>
    </location>
</feature>
<reference evidence="10" key="1">
    <citation type="journal article" date="2015" name="PLoS Genet.">
        <title>Genome Sequencing of the Perciform Fish Larimichthys crocea Provides Insights into Molecular and Genetic Mechanisms of Stress Adaptation.</title>
        <authorList>
            <person name="Ao J."/>
            <person name="Mu Y."/>
            <person name="Xiang L.X."/>
            <person name="Fan D."/>
            <person name="Feng M."/>
            <person name="Zhang S."/>
            <person name="Shi Q."/>
            <person name="Zhu L.Y."/>
            <person name="Li T."/>
            <person name="Ding Y."/>
            <person name="Nie L."/>
            <person name="Li Q."/>
            <person name="Dong W.R."/>
            <person name="Jiang L."/>
            <person name="Sun B."/>
            <person name="Zhang X."/>
            <person name="Li M."/>
            <person name="Zhang H.Q."/>
            <person name="Xie S."/>
            <person name="Zhu Y."/>
            <person name="Jiang X."/>
            <person name="Wang X."/>
            <person name="Mu P."/>
            <person name="Chen W."/>
            <person name="Yue Z."/>
            <person name="Wang Z."/>
            <person name="Wang J."/>
            <person name="Shao J.Z."/>
            <person name="Chen X."/>
        </authorList>
    </citation>
    <scope>NUCLEOTIDE SEQUENCE [LARGE SCALE GENOMIC DNA]</scope>
    <source>
        <strain evidence="10">SSNF</strain>
        <tissue evidence="10">Blood</tissue>
    </source>
</reference>
<sequence>MTPRAAFWKKPTSSGGGTPSQLETSADRMDWSSRLAVWQQLAESCGLSTIEQGLQQIWGLLLLCLICRLCFRLGVASTVKHVVSVLAGMYGLFLFFDFHMLWVLFLGALCYLVLLLCRHSSSRGLFLSFVILIYLLTGELHLVDMVTWHKIRGSQMVVAMKAISLAFDMDRGTVGALPSPAEFLGYVLFVGTVVFGPWISFSSYKNATEGTKLSWLWLYSSSITLVKSQICLLVSTCIAPYIFTLFIPIHGTAVTEKWLLAYETAVSFHFSNFFVGYLSEGTTKMAGAGFTEEKDNIRWDMSVVKPLAVEMPRSMVLVVTSWNIPMSRWLKTYVFKNAMKLGTFPAILMTYTASALLHGLSFHLGAVLLSLGFITYVEHVLRKKLASIFSACILSRPCSSDCSHQHKKEYWVMLLNLVFSLLAIFHLTYLGSMFDAGADEQEIEEGYAAIHTIHRWWWTECRVIFLCRMGRGANCSWIGPEIPLSSEIFSAIKDELWLFLIPAGLAAILLGLFLEEVGFFLRHISSSRRKRLYLWILGMYPVFGLTSLIALYVPRSSSLCNFIASLYHSMTLLKFMGLITDFFGGKARMLAALSGQRVSPNPFPCCCCCCLPMVAINSSSRGWMMAAVLQLSVVRSILFFVTLILWTDEQYDYGDVDSVNPNLYVNGIICVSTFVSFYGHLLFYKATKSALHGYGLRAKFICIIVVLVLCGLQSGILETMGALEVIPCTPPFSVLARSQLIYHYCVIVEMFCIGLYARHTFRKVEPSVVEEVEVPVGVWQVEKSVQTDAVEMTHHKLGPLSEEARPGRRLISASNPSYSEENLCRIEHAPLDGFPFPQARGQQSGRTEPVKPSSAVEPEEDLTHITVRADINYQGCKDVTVV</sequence>
<dbReference type="PANTHER" id="PTHR13906:SF23">
    <property type="entry name" value="PORCUPINE O-ACYLTRANSFERASE LIKE"/>
    <property type="match status" value="1"/>
</dbReference>
<feature type="transmembrane region" description="Helical" evidence="9">
    <location>
        <begin position="696"/>
        <end position="717"/>
    </location>
</feature>
<accession>A0A0F8CBD1</accession>
<dbReference type="eggNOG" id="KOG2641">
    <property type="taxonomic scope" value="Eukaryota"/>
</dbReference>
<keyword evidence="4" id="KW-0256">Endoplasmic reticulum</keyword>
<dbReference type="GO" id="GO:0030258">
    <property type="term" value="P:lipid modification"/>
    <property type="evidence" value="ECO:0007669"/>
    <property type="project" value="TreeGrafter"/>
</dbReference>
<dbReference type="InterPro" id="IPR004299">
    <property type="entry name" value="MBOAT_fam"/>
</dbReference>
<protein>
    <submittedName>
        <fullName evidence="10">Protein-cysteine N-palmitoyltransferase porcupine</fullName>
    </submittedName>
</protein>
<keyword evidence="5 9" id="KW-1133">Transmembrane helix</keyword>
<evidence type="ECO:0000256" key="9">
    <source>
        <dbReference type="SAM" id="Phobius"/>
    </source>
</evidence>
<evidence type="ECO:0000256" key="6">
    <source>
        <dbReference type="ARBA" id="ARBA00023136"/>
    </source>
</evidence>
<dbReference type="GO" id="GO:0005789">
    <property type="term" value="C:endoplasmic reticulum membrane"/>
    <property type="evidence" value="ECO:0007669"/>
    <property type="project" value="UniProtKB-SubCell"/>
</dbReference>
<dbReference type="PANTHER" id="PTHR13906">
    <property type="entry name" value="PORCUPINE"/>
    <property type="match status" value="1"/>
</dbReference>
<name>A0A0F8CBD1_LARCR</name>
<feature type="transmembrane region" description="Helical" evidence="9">
    <location>
        <begin position="410"/>
        <end position="429"/>
    </location>
</feature>
<dbReference type="InterPro" id="IPR049941">
    <property type="entry name" value="LPLAT_7/PORCN-like"/>
</dbReference>
<evidence type="ECO:0000313" key="10">
    <source>
        <dbReference type="EMBL" id="KKF28809.1"/>
    </source>
</evidence>
<organism evidence="10">
    <name type="scientific">Larimichthys crocea</name>
    <name type="common">Large yellow croaker</name>
    <name type="synonym">Pseudosciaena crocea</name>
    <dbReference type="NCBI Taxonomy" id="215358"/>
    <lineage>
        <taxon>Eukaryota</taxon>
        <taxon>Metazoa</taxon>
        <taxon>Chordata</taxon>
        <taxon>Craniata</taxon>
        <taxon>Vertebrata</taxon>
        <taxon>Euteleostomi</taxon>
        <taxon>Actinopterygii</taxon>
        <taxon>Neopterygii</taxon>
        <taxon>Teleostei</taxon>
        <taxon>Neoteleostei</taxon>
        <taxon>Acanthomorphata</taxon>
        <taxon>Eupercaria</taxon>
        <taxon>Sciaenidae</taxon>
        <taxon>Larimichthys</taxon>
    </lineage>
</organism>
<dbReference type="GO" id="GO:0061355">
    <property type="term" value="P:Wnt protein secretion"/>
    <property type="evidence" value="ECO:0007669"/>
    <property type="project" value="TreeGrafter"/>
</dbReference>
<gene>
    <name evidence="10" type="ORF">EH28_04828</name>
</gene>